<dbReference type="OrthoDB" id="3262582at2759"/>
<feature type="region of interest" description="Disordered" evidence="1">
    <location>
        <begin position="307"/>
        <end position="326"/>
    </location>
</feature>
<keyword evidence="2" id="KW-1133">Transmembrane helix</keyword>
<feature type="chain" id="PRO_5013062552" evidence="3">
    <location>
        <begin position="16"/>
        <end position="326"/>
    </location>
</feature>
<evidence type="ECO:0000313" key="5">
    <source>
        <dbReference type="Proteomes" id="UP000059188"/>
    </source>
</evidence>
<keyword evidence="2" id="KW-0472">Membrane</keyword>
<accession>A0A0B7G2K0</accession>
<sequence>MTFTIIVTLLALIQALEVHHAVALPTDIAVAGRVHQPRDSSKSGPNGRPIIIIISVLVLVLAIFAFAMIRGYLKRQRRKWGSTEQLETSSESSRSSPDYRPRTLASYSRVGEQTDTTQIETREVGEASEGAPPPSATRRPGVNRWPSQNSSRSLPSYRERLPDGEMVIVGYALIFSARPSAHKPIRRMERPSMSETYAHRRSTSGDETESTPLTNAYNGYEDVSLNQTPEILRAASASSNRVGYAQSLQGQTGHLGSTEGTTASFVTAEDPRPVDIDARVPTPGSGRAIEDGTVPPYRNNDVPPCAETNASVGGHTVSTTVVGPTS</sequence>
<feature type="region of interest" description="Disordered" evidence="1">
    <location>
        <begin position="189"/>
        <end position="219"/>
    </location>
</feature>
<protein>
    <submittedName>
        <fullName evidence="4">Uncharacterized protein</fullName>
    </submittedName>
</protein>
<feature type="signal peptide" evidence="3">
    <location>
        <begin position="1"/>
        <end position="15"/>
    </location>
</feature>
<feature type="compositionally biased region" description="Polar residues" evidence="1">
    <location>
        <begin position="250"/>
        <end position="265"/>
    </location>
</feature>
<proteinExistence type="predicted"/>
<keyword evidence="5" id="KW-1185">Reference proteome</keyword>
<evidence type="ECO:0000256" key="2">
    <source>
        <dbReference type="SAM" id="Phobius"/>
    </source>
</evidence>
<feature type="transmembrane region" description="Helical" evidence="2">
    <location>
        <begin position="47"/>
        <end position="69"/>
    </location>
</feature>
<evidence type="ECO:0000313" key="4">
    <source>
        <dbReference type="EMBL" id="CEL62713.1"/>
    </source>
</evidence>
<keyword evidence="3" id="KW-0732">Signal</keyword>
<feature type="compositionally biased region" description="Polar residues" evidence="1">
    <location>
        <begin position="145"/>
        <end position="154"/>
    </location>
</feature>
<feature type="compositionally biased region" description="Low complexity" evidence="1">
    <location>
        <begin position="311"/>
        <end position="326"/>
    </location>
</feature>
<organism evidence="4 5">
    <name type="scientific">Thanatephorus cucumeris (strain AG1-IB / isolate 7/3/14)</name>
    <name type="common">Lettuce bottom rot fungus</name>
    <name type="synonym">Rhizoctonia solani</name>
    <dbReference type="NCBI Taxonomy" id="1108050"/>
    <lineage>
        <taxon>Eukaryota</taxon>
        <taxon>Fungi</taxon>
        <taxon>Dikarya</taxon>
        <taxon>Basidiomycota</taxon>
        <taxon>Agaricomycotina</taxon>
        <taxon>Agaricomycetes</taxon>
        <taxon>Cantharellales</taxon>
        <taxon>Ceratobasidiaceae</taxon>
        <taxon>Rhizoctonia</taxon>
        <taxon>Rhizoctonia solani AG-1</taxon>
    </lineage>
</organism>
<gene>
    <name evidence="4" type="ORF">RSOLAG1IB_05070</name>
</gene>
<name>A0A0B7G2K0_THACB</name>
<dbReference type="Proteomes" id="UP000059188">
    <property type="component" value="Unassembled WGS sequence"/>
</dbReference>
<evidence type="ECO:0000256" key="3">
    <source>
        <dbReference type="SAM" id="SignalP"/>
    </source>
</evidence>
<evidence type="ECO:0000256" key="1">
    <source>
        <dbReference type="SAM" id="MobiDB-lite"/>
    </source>
</evidence>
<feature type="compositionally biased region" description="Low complexity" evidence="1">
    <location>
        <begin position="82"/>
        <end position="96"/>
    </location>
</feature>
<keyword evidence="2" id="KW-0812">Transmembrane</keyword>
<feature type="region of interest" description="Disordered" evidence="1">
    <location>
        <begin position="80"/>
        <end position="158"/>
    </location>
</feature>
<dbReference type="EMBL" id="LN679106">
    <property type="protein sequence ID" value="CEL62713.1"/>
    <property type="molecule type" value="Genomic_DNA"/>
</dbReference>
<feature type="compositionally biased region" description="Basic and acidic residues" evidence="1">
    <location>
        <begin position="269"/>
        <end position="278"/>
    </location>
</feature>
<feature type="region of interest" description="Disordered" evidence="1">
    <location>
        <begin position="250"/>
        <end position="302"/>
    </location>
</feature>
<dbReference type="AlphaFoldDB" id="A0A0B7G2K0"/>
<reference evidence="4 5" key="1">
    <citation type="submission" date="2014-11" db="EMBL/GenBank/DDBJ databases">
        <authorList>
            <person name="Wibberg Daniel"/>
        </authorList>
    </citation>
    <scope>NUCLEOTIDE SEQUENCE [LARGE SCALE GENOMIC DNA]</scope>
    <source>
        <strain evidence="4">Rhizoctonia solani AG1-IB 7/3/14</strain>
    </source>
</reference>